<reference evidence="7" key="2">
    <citation type="journal article" date="2024" name="Plant">
        <title>Genomic evolution and insights into agronomic trait innovations of Sesamum species.</title>
        <authorList>
            <person name="Miao H."/>
            <person name="Wang L."/>
            <person name="Qu L."/>
            <person name="Liu H."/>
            <person name="Sun Y."/>
            <person name="Le M."/>
            <person name="Wang Q."/>
            <person name="Wei S."/>
            <person name="Zheng Y."/>
            <person name="Lin W."/>
            <person name="Duan Y."/>
            <person name="Cao H."/>
            <person name="Xiong S."/>
            <person name="Wang X."/>
            <person name="Wei L."/>
            <person name="Li C."/>
            <person name="Ma Q."/>
            <person name="Ju M."/>
            <person name="Zhao R."/>
            <person name="Li G."/>
            <person name="Mu C."/>
            <person name="Tian Q."/>
            <person name="Mei H."/>
            <person name="Zhang T."/>
            <person name="Gao T."/>
            <person name="Zhang H."/>
        </authorList>
    </citation>
    <scope>NUCLEOTIDE SEQUENCE</scope>
    <source>
        <strain evidence="7">KEN1</strain>
    </source>
</reference>
<dbReference type="Gene3D" id="1.10.8.430">
    <property type="entry name" value="Helical domain of apoptotic protease-activating factors"/>
    <property type="match status" value="1"/>
</dbReference>
<dbReference type="AlphaFoldDB" id="A0AAW2UF16"/>
<dbReference type="Gene3D" id="1.20.5.4130">
    <property type="match status" value="1"/>
</dbReference>
<dbReference type="InterPro" id="IPR027417">
    <property type="entry name" value="P-loop_NTPase"/>
</dbReference>
<reference evidence="7" key="1">
    <citation type="submission" date="2020-06" db="EMBL/GenBank/DDBJ databases">
        <authorList>
            <person name="Li T."/>
            <person name="Hu X."/>
            <person name="Zhang T."/>
            <person name="Song X."/>
            <person name="Zhang H."/>
            <person name="Dai N."/>
            <person name="Sheng W."/>
            <person name="Hou X."/>
            <person name="Wei L."/>
        </authorList>
    </citation>
    <scope>NUCLEOTIDE SEQUENCE</scope>
    <source>
        <strain evidence="7">KEN1</strain>
        <tissue evidence="7">Leaf</tissue>
    </source>
</reference>
<protein>
    <submittedName>
        <fullName evidence="7">Disease resistance protein RPP13</fullName>
    </submittedName>
</protein>
<dbReference type="EMBL" id="JACGWN010000012">
    <property type="protein sequence ID" value="KAL0415544.1"/>
    <property type="molecule type" value="Genomic_DNA"/>
</dbReference>
<dbReference type="SUPFAM" id="SSF52540">
    <property type="entry name" value="P-loop containing nucleoside triphosphate hydrolases"/>
    <property type="match status" value="1"/>
</dbReference>
<dbReference type="PANTHER" id="PTHR36766:SF52">
    <property type="entry name" value="LATE BLIGHT RESISTANCE PROTEIN HOMOLOG R1B-8"/>
    <property type="match status" value="1"/>
</dbReference>
<dbReference type="FunFam" id="3.40.50.300:FF:001091">
    <property type="entry name" value="Probable disease resistance protein At1g61300"/>
    <property type="match status" value="1"/>
</dbReference>
<evidence type="ECO:0000259" key="6">
    <source>
        <dbReference type="Pfam" id="PF00931"/>
    </source>
</evidence>
<keyword evidence="2" id="KW-0433">Leucine-rich repeat</keyword>
<comment type="similarity">
    <text evidence="1">Belongs to the disease resistance NB-LRR family.</text>
</comment>
<keyword evidence="5" id="KW-0067">ATP-binding</keyword>
<dbReference type="GO" id="GO:0006952">
    <property type="term" value="P:defense response"/>
    <property type="evidence" value="ECO:0007669"/>
    <property type="project" value="UniProtKB-KW"/>
</dbReference>
<gene>
    <name evidence="7" type="ORF">Slati_3386300</name>
</gene>
<dbReference type="InterPro" id="IPR042197">
    <property type="entry name" value="Apaf_helical"/>
</dbReference>
<keyword evidence="3" id="KW-0547">Nucleotide-binding</keyword>
<dbReference type="GO" id="GO:0043531">
    <property type="term" value="F:ADP binding"/>
    <property type="evidence" value="ECO:0007669"/>
    <property type="project" value="InterPro"/>
</dbReference>
<sequence length="377" mass="42530">MAVAAYAALVSLSHVLDNIQYPARRYRLHLETKQIQSLQEKLQVLIGFLELPSPRRSQELEDLARQITAIVDEAEGVVDLHVVYQLGEGSQDKGKNTAALLSFCRDIENVIEKIDSITQDMMMVKEKWANDGVQEWQAVVSVRFSSSTMVSCGGKNGTPVGFEKRLVRVMDELTGYGSKLRIITVAGMGGIGKTTLVQYTFEHSYIIHHFDIRAWCTISQQYNVREVLLGILCDIRNGNEIEENLALCSVDELGERLYKRLSGKRYLIVMDDVWSTEIWNYVKSFFPDNKSGSRILVTTRMSNMAVSLGSRRPYVMDFLDENKSWDLFCEKAFGKQGCPFPELEKIGKNISKSCRGLPLAIVITGGLLANSNMTREY</sequence>
<dbReference type="Pfam" id="PF00931">
    <property type="entry name" value="NB-ARC"/>
    <property type="match status" value="1"/>
</dbReference>
<organism evidence="7">
    <name type="scientific">Sesamum latifolium</name>
    <dbReference type="NCBI Taxonomy" id="2727402"/>
    <lineage>
        <taxon>Eukaryota</taxon>
        <taxon>Viridiplantae</taxon>
        <taxon>Streptophyta</taxon>
        <taxon>Embryophyta</taxon>
        <taxon>Tracheophyta</taxon>
        <taxon>Spermatophyta</taxon>
        <taxon>Magnoliopsida</taxon>
        <taxon>eudicotyledons</taxon>
        <taxon>Gunneridae</taxon>
        <taxon>Pentapetalae</taxon>
        <taxon>asterids</taxon>
        <taxon>lamiids</taxon>
        <taxon>Lamiales</taxon>
        <taxon>Pedaliaceae</taxon>
        <taxon>Sesamum</taxon>
    </lineage>
</organism>
<dbReference type="InterPro" id="IPR002182">
    <property type="entry name" value="NB-ARC"/>
</dbReference>
<evidence type="ECO:0000256" key="5">
    <source>
        <dbReference type="ARBA" id="ARBA00022840"/>
    </source>
</evidence>
<name>A0AAW2UF16_9LAMI</name>
<dbReference type="GO" id="GO:0005524">
    <property type="term" value="F:ATP binding"/>
    <property type="evidence" value="ECO:0007669"/>
    <property type="project" value="UniProtKB-KW"/>
</dbReference>
<evidence type="ECO:0000313" key="7">
    <source>
        <dbReference type="EMBL" id="KAL0415544.1"/>
    </source>
</evidence>
<feature type="domain" description="NB-ARC" evidence="6">
    <location>
        <begin position="163"/>
        <end position="336"/>
    </location>
</feature>
<evidence type="ECO:0000256" key="1">
    <source>
        <dbReference type="ARBA" id="ARBA00008894"/>
    </source>
</evidence>
<dbReference type="PANTHER" id="PTHR36766">
    <property type="entry name" value="PLANT BROAD-SPECTRUM MILDEW RESISTANCE PROTEIN RPW8"/>
    <property type="match status" value="1"/>
</dbReference>
<evidence type="ECO:0000256" key="3">
    <source>
        <dbReference type="ARBA" id="ARBA00022741"/>
    </source>
</evidence>
<keyword evidence="4" id="KW-0611">Plant defense</keyword>
<dbReference type="Gene3D" id="3.40.50.300">
    <property type="entry name" value="P-loop containing nucleotide triphosphate hydrolases"/>
    <property type="match status" value="1"/>
</dbReference>
<accession>A0AAW2UF16</accession>
<dbReference type="PRINTS" id="PR00364">
    <property type="entry name" value="DISEASERSIST"/>
</dbReference>
<comment type="caution">
    <text evidence="7">The sequence shown here is derived from an EMBL/GenBank/DDBJ whole genome shotgun (WGS) entry which is preliminary data.</text>
</comment>
<evidence type="ECO:0000256" key="4">
    <source>
        <dbReference type="ARBA" id="ARBA00022821"/>
    </source>
</evidence>
<proteinExistence type="inferred from homology"/>
<evidence type="ECO:0000256" key="2">
    <source>
        <dbReference type="ARBA" id="ARBA00022614"/>
    </source>
</evidence>